<dbReference type="RefSeq" id="WP_380603829.1">
    <property type="nucleotide sequence ID" value="NZ_JBHSDU010000015.1"/>
</dbReference>
<accession>A0ABV8T0N5</accession>
<feature type="transmembrane region" description="Helical" evidence="1">
    <location>
        <begin position="50"/>
        <end position="70"/>
    </location>
</feature>
<feature type="transmembrane region" description="Helical" evidence="1">
    <location>
        <begin position="82"/>
        <end position="101"/>
    </location>
</feature>
<keyword evidence="1" id="KW-0472">Membrane</keyword>
<organism evidence="2 3">
    <name type="scientific">Steroidobacter flavus</name>
    <dbReference type="NCBI Taxonomy" id="1842136"/>
    <lineage>
        <taxon>Bacteria</taxon>
        <taxon>Pseudomonadati</taxon>
        <taxon>Pseudomonadota</taxon>
        <taxon>Gammaproteobacteria</taxon>
        <taxon>Steroidobacterales</taxon>
        <taxon>Steroidobacteraceae</taxon>
        <taxon>Steroidobacter</taxon>
    </lineage>
</organism>
<feature type="transmembrane region" description="Helical" evidence="1">
    <location>
        <begin position="130"/>
        <end position="147"/>
    </location>
</feature>
<feature type="transmembrane region" description="Helical" evidence="1">
    <location>
        <begin position="26"/>
        <end position="44"/>
    </location>
</feature>
<evidence type="ECO:0000313" key="2">
    <source>
        <dbReference type="EMBL" id="MFC4313476.1"/>
    </source>
</evidence>
<evidence type="ECO:0000256" key="1">
    <source>
        <dbReference type="SAM" id="Phobius"/>
    </source>
</evidence>
<protein>
    <recommendedName>
        <fullName evidence="4">PAS domain-containing protein</fullName>
    </recommendedName>
</protein>
<gene>
    <name evidence="2" type="ORF">ACFPN2_30650</name>
</gene>
<proteinExistence type="predicted"/>
<reference evidence="3" key="1">
    <citation type="journal article" date="2019" name="Int. J. Syst. Evol. Microbiol.">
        <title>The Global Catalogue of Microorganisms (GCM) 10K type strain sequencing project: providing services to taxonomists for standard genome sequencing and annotation.</title>
        <authorList>
            <consortium name="The Broad Institute Genomics Platform"/>
            <consortium name="The Broad Institute Genome Sequencing Center for Infectious Disease"/>
            <person name="Wu L."/>
            <person name="Ma J."/>
        </authorList>
    </citation>
    <scope>NUCLEOTIDE SEQUENCE [LARGE SCALE GENOMIC DNA]</scope>
    <source>
        <strain evidence="3">CGMCC 1.10759</strain>
    </source>
</reference>
<keyword evidence="1" id="KW-1133">Transmembrane helix</keyword>
<dbReference type="Proteomes" id="UP001595904">
    <property type="component" value="Unassembled WGS sequence"/>
</dbReference>
<evidence type="ECO:0008006" key="4">
    <source>
        <dbReference type="Google" id="ProtNLM"/>
    </source>
</evidence>
<evidence type="ECO:0000313" key="3">
    <source>
        <dbReference type="Proteomes" id="UP001595904"/>
    </source>
</evidence>
<name>A0ABV8T0N5_9GAMM</name>
<comment type="caution">
    <text evidence="2">The sequence shown here is derived from an EMBL/GenBank/DDBJ whole genome shotgun (WGS) entry which is preliminary data.</text>
</comment>
<sequence length="471" mass="50739">MNIGDTQVIPAPTWTDPRIHLLDDTWLLTIFAILLGTVVPWLVSSLNINFVAACLGLLALGAIHISFTVVGKPARVGERHLVLTLLHIAGIVVVGFIWLNAGGLQNPAFLIVFVLPVVGAIFLSRWQPYLMAILAIVVAGVVALAQAPELRWYVPGLNAIGASLATLLGQQGSASTFPGFYAPSAYYAVMLQVFAILVLACAVAAEYLGTIFERLHSHVDVARAEAERGQEFWTTLIEAMPFPALLIDSDTLQVVCASARAKRFHEQDSTEGRTLFEVVRFSYPEMVQEAIAGSGGVVPLSMIKVADRLRATEVQVRHLTQTGRRFALVVIHDKTEEFTAHAALDVSGQAMLVIDSQGRLLSFNKPAQALFAALATDADASKILSLGGMPPRWWEPGLTGRRKMHIEIGPRVYQVTCSASPLPGEDERLYIVAFLPMGRAALGDRGDITAAAQLADAPKNAISNSTLVTPP</sequence>
<dbReference type="EMBL" id="JBHSDU010000015">
    <property type="protein sequence ID" value="MFC4313476.1"/>
    <property type="molecule type" value="Genomic_DNA"/>
</dbReference>
<keyword evidence="3" id="KW-1185">Reference proteome</keyword>
<feature type="transmembrane region" description="Helical" evidence="1">
    <location>
        <begin position="107"/>
        <end position="123"/>
    </location>
</feature>
<keyword evidence="1" id="KW-0812">Transmembrane</keyword>
<feature type="transmembrane region" description="Helical" evidence="1">
    <location>
        <begin position="185"/>
        <end position="208"/>
    </location>
</feature>